<evidence type="ECO:0000313" key="2">
    <source>
        <dbReference type="Proteomes" id="UP001189624"/>
    </source>
</evidence>
<protein>
    <submittedName>
        <fullName evidence="1">Uncharacterized protein</fullName>
    </submittedName>
</protein>
<dbReference type="EMBL" id="OY731398">
    <property type="protein sequence ID" value="CAJ1894585.1"/>
    <property type="molecule type" value="Genomic_DNA"/>
</dbReference>
<organism evidence="1 2">
    <name type="scientific">Sphenostylis stenocarpa</name>
    <dbReference type="NCBI Taxonomy" id="92480"/>
    <lineage>
        <taxon>Eukaryota</taxon>
        <taxon>Viridiplantae</taxon>
        <taxon>Streptophyta</taxon>
        <taxon>Embryophyta</taxon>
        <taxon>Tracheophyta</taxon>
        <taxon>Spermatophyta</taxon>
        <taxon>Magnoliopsida</taxon>
        <taxon>eudicotyledons</taxon>
        <taxon>Gunneridae</taxon>
        <taxon>Pentapetalae</taxon>
        <taxon>rosids</taxon>
        <taxon>fabids</taxon>
        <taxon>Fabales</taxon>
        <taxon>Fabaceae</taxon>
        <taxon>Papilionoideae</taxon>
        <taxon>50 kb inversion clade</taxon>
        <taxon>NPAAA clade</taxon>
        <taxon>indigoferoid/millettioid clade</taxon>
        <taxon>Phaseoleae</taxon>
        <taxon>Sphenostylis</taxon>
    </lineage>
</organism>
<keyword evidence="2" id="KW-1185">Reference proteome</keyword>
<proteinExistence type="predicted"/>
<sequence length="60" mass="7153">MEVKDQIHVFFSEDSSHSQRGKIYTMFEDVWLQMLDHGYDPCQRGQKIPSLQHKEAQKFP</sequence>
<dbReference type="Proteomes" id="UP001189624">
    <property type="component" value="Chromosome 1"/>
</dbReference>
<dbReference type="Gramene" id="rna-AYBTSS11_LOCUS2996">
    <property type="protein sequence ID" value="CAJ1894585.1"/>
    <property type="gene ID" value="gene-AYBTSS11_LOCUS2996"/>
</dbReference>
<accession>A0AA86VAD7</accession>
<dbReference type="AlphaFoldDB" id="A0AA86VAD7"/>
<name>A0AA86VAD7_9FABA</name>
<gene>
    <name evidence="1" type="ORF">AYBTSS11_LOCUS2996</name>
</gene>
<evidence type="ECO:0000313" key="1">
    <source>
        <dbReference type="EMBL" id="CAJ1894585.1"/>
    </source>
</evidence>
<reference evidence="1" key="1">
    <citation type="submission" date="2023-10" db="EMBL/GenBank/DDBJ databases">
        <authorList>
            <person name="Domelevo Entfellner J.-B."/>
        </authorList>
    </citation>
    <scope>NUCLEOTIDE SEQUENCE</scope>
</reference>